<reference evidence="2" key="1">
    <citation type="journal article" date="2010" name="Nat. Biotechnol.">
        <title>Draft genome sequence of the oilseed species Ricinus communis.</title>
        <authorList>
            <person name="Chan A.P."/>
            <person name="Crabtree J."/>
            <person name="Zhao Q."/>
            <person name="Lorenzi H."/>
            <person name="Orvis J."/>
            <person name="Puiu D."/>
            <person name="Melake-Berhan A."/>
            <person name="Jones K.M."/>
            <person name="Redman J."/>
            <person name="Chen G."/>
            <person name="Cahoon E.B."/>
            <person name="Gedil M."/>
            <person name="Stanke M."/>
            <person name="Haas B.J."/>
            <person name="Wortman J.R."/>
            <person name="Fraser-Liggett C.M."/>
            <person name="Ravel J."/>
            <person name="Rabinowicz P.D."/>
        </authorList>
    </citation>
    <scope>NUCLEOTIDE SEQUENCE [LARGE SCALE GENOMIC DNA]</scope>
    <source>
        <strain evidence="2">cv. Hale</strain>
    </source>
</reference>
<gene>
    <name evidence="1" type="ORF">RCOM_0374400</name>
</gene>
<organism evidence="1 2">
    <name type="scientific">Ricinus communis</name>
    <name type="common">Castor bean</name>
    <dbReference type="NCBI Taxonomy" id="3988"/>
    <lineage>
        <taxon>Eukaryota</taxon>
        <taxon>Viridiplantae</taxon>
        <taxon>Streptophyta</taxon>
        <taxon>Embryophyta</taxon>
        <taxon>Tracheophyta</taxon>
        <taxon>Spermatophyta</taxon>
        <taxon>Magnoliopsida</taxon>
        <taxon>eudicotyledons</taxon>
        <taxon>Gunneridae</taxon>
        <taxon>Pentapetalae</taxon>
        <taxon>rosids</taxon>
        <taxon>fabids</taxon>
        <taxon>Malpighiales</taxon>
        <taxon>Euphorbiaceae</taxon>
        <taxon>Acalyphoideae</taxon>
        <taxon>Acalypheae</taxon>
        <taxon>Ricinus</taxon>
    </lineage>
</organism>
<dbReference type="InParanoid" id="B9T6X1"/>
<name>B9T6X1_RICCO</name>
<keyword evidence="2" id="KW-1185">Reference proteome</keyword>
<dbReference type="EMBL" id="EQ974662">
    <property type="protein sequence ID" value="EEF28393.1"/>
    <property type="molecule type" value="Genomic_DNA"/>
</dbReference>
<proteinExistence type="predicted"/>
<dbReference type="AlphaFoldDB" id="B9T6X1"/>
<dbReference type="Proteomes" id="UP000008311">
    <property type="component" value="Unassembled WGS sequence"/>
</dbReference>
<evidence type="ECO:0000313" key="2">
    <source>
        <dbReference type="Proteomes" id="UP000008311"/>
    </source>
</evidence>
<feature type="non-terminal residue" evidence="1">
    <location>
        <position position="1"/>
    </location>
</feature>
<accession>B9T6X1</accession>
<evidence type="ECO:0000313" key="1">
    <source>
        <dbReference type="EMBL" id="EEF28393.1"/>
    </source>
</evidence>
<sequence length="49" mass="5693">NYRPGLLTLRLKLNNFKRSATIRPALKPSPWSGRVCRIESFTYDITQRG</sequence>
<protein>
    <submittedName>
        <fullName evidence="1">Uncharacterized protein</fullName>
    </submittedName>
</protein>